<evidence type="ECO:0000256" key="1">
    <source>
        <dbReference type="SAM" id="Coils"/>
    </source>
</evidence>
<reference evidence="3" key="1">
    <citation type="submission" date="2025-05" db="UniProtKB">
        <authorList>
            <consortium name="RefSeq"/>
        </authorList>
    </citation>
    <scope>NUCLEOTIDE SEQUENCE [LARGE SCALE GENOMIC DNA]</scope>
</reference>
<dbReference type="RefSeq" id="XP_049316745.1">
    <property type="nucleotide sequence ID" value="XM_049460788.1"/>
</dbReference>
<organism evidence="3 4">
    <name type="scientific">Bactrocera dorsalis</name>
    <name type="common">Oriental fruit fly</name>
    <name type="synonym">Dacus dorsalis</name>
    <dbReference type="NCBI Taxonomy" id="27457"/>
    <lineage>
        <taxon>Eukaryota</taxon>
        <taxon>Metazoa</taxon>
        <taxon>Ecdysozoa</taxon>
        <taxon>Arthropoda</taxon>
        <taxon>Hexapoda</taxon>
        <taxon>Insecta</taxon>
        <taxon>Pterygota</taxon>
        <taxon>Neoptera</taxon>
        <taxon>Endopterygota</taxon>
        <taxon>Diptera</taxon>
        <taxon>Brachycera</taxon>
        <taxon>Muscomorpha</taxon>
        <taxon>Tephritoidea</taxon>
        <taxon>Tephritidae</taxon>
        <taxon>Bactrocera</taxon>
        <taxon>Bactrocera</taxon>
    </lineage>
</organism>
<keyword evidence="3" id="KW-1185">Reference proteome</keyword>
<gene>
    <name evidence="4" type="primary">LOC125779406</name>
</gene>
<sequence>MSSGFFQSFMMADKQINNFNNIFQQTQNLSTLQTVYNDSIKNPLQVEAVSFDEISQKFAASLEPMFIRLTNEITLLRQEVKSLRKEVSELKQDRYNIELVIPQQPFQTMEDFLNFEKQLQEDPNLFASFEMELKTVAKKPNFTKNCWRKLLVDELAEKLCWKGTEQKKSVRSLSTSKSIRNAAIAIGIEEDEFIRNTKSFFQFAKNRQESKEKYKSKKISSTVISNEMK</sequence>
<accession>A0ABM3K5I2</accession>
<protein>
    <submittedName>
        <fullName evidence="4">Uncharacterized protein LOC125779406</fullName>
    </submittedName>
</protein>
<feature type="domain" description="DUF4806" evidence="2">
    <location>
        <begin position="104"/>
        <end position="173"/>
    </location>
</feature>
<evidence type="ECO:0000313" key="4">
    <source>
        <dbReference type="RefSeq" id="XP_049316745.1"/>
    </source>
</evidence>
<dbReference type="GeneID" id="125779406"/>
<dbReference type="InterPro" id="IPR032071">
    <property type="entry name" value="DUF4806"/>
</dbReference>
<feature type="coiled-coil region" evidence="1">
    <location>
        <begin position="66"/>
        <end position="93"/>
    </location>
</feature>
<evidence type="ECO:0000259" key="2">
    <source>
        <dbReference type="Pfam" id="PF16064"/>
    </source>
</evidence>
<name>A0ABM3K5I2_BACDO</name>
<proteinExistence type="predicted"/>
<dbReference type="Proteomes" id="UP001652620">
    <property type="component" value="Chromosome 1"/>
</dbReference>
<evidence type="ECO:0000313" key="3">
    <source>
        <dbReference type="Proteomes" id="UP001652620"/>
    </source>
</evidence>
<keyword evidence="1" id="KW-0175">Coiled coil</keyword>
<dbReference type="Pfam" id="PF16064">
    <property type="entry name" value="DUF4806"/>
    <property type="match status" value="1"/>
</dbReference>
<reference evidence="4" key="2">
    <citation type="submission" date="2025-08" db="UniProtKB">
        <authorList>
            <consortium name="RefSeq"/>
        </authorList>
    </citation>
    <scope>IDENTIFICATION</scope>
    <source>
        <tissue evidence="4">Adult</tissue>
    </source>
</reference>